<accession>A0A117NIF4</accession>
<protein>
    <submittedName>
        <fullName evidence="2">Uncharacterized protein</fullName>
    </submittedName>
</protein>
<keyword evidence="1" id="KW-0812">Transmembrane</keyword>
<sequence length="62" mass="6641">MLGEMVVGKPCNEGQSGDFLYTDDASLAACFGTGYLFLYLLGQKVSSACIITYIKCSCNLCL</sequence>
<keyword evidence="2" id="KW-0496">Mitochondrion</keyword>
<organism evidence="2">
    <name type="scientific">Picea glauca</name>
    <name type="common">White spruce</name>
    <name type="synonym">Pinus glauca</name>
    <dbReference type="NCBI Taxonomy" id="3330"/>
    <lineage>
        <taxon>Eukaryota</taxon>
        <taxon>Viridiplantae</taxon>
        <taxon>Streptophyta</taxon>
        <taxon>Embryophyta</taxon>
        <taxon>Tracheophyta</taxon>
        <taxon>Spermatophyta</taxon>
        <taxon>Pinopsida</taxon>
        <taxon>Pinidae</taxon>
        <taxon>Conifers I</taxon>
        <taxon>Pinales</taxon>
        <taxon>Pinaceae</taxon>
        <taxon>Picea</taxon>
    </lineage>
</organism>
<feature type="transmembrane region" description="Helical" evidence="1">
    <location>
        <begin position="25"/>
        <end position="42"/>
    </location>
</feature>
<comment type="caution">
    <text evidence="2">The sequence shown here is derived from an EMBL/GenBank/DDBJ whole genome shotgun (WGS) entry which is preliminary data.</text>
</comment>
<evidence type="ECO:0000313" key="2">
    <source>
        <dbReference type="EMBL" id="KUM49790.1"/>
    </source>
</evidence>
<gene>
    <name evidence="2" type="ORF">ABT39_MTgene3017</name>
</gene>
<proteinExistence type="predicted"/>
<dbReference type="EMBL" id="LKAM01000002">
    <property type="protein sequence ID" value="KUM49790.1"/>
    <property type="molecule type" value="Genomic_DNA"/>
</dbReference>
<keyword evidence="1" id="KW-1133">Transmembrane helix</keyword>
<dbReference type="AlphaFoldDB" id="A0A117NIF4"/>
<name>A0A117NIF4_PICGL</name>
<reference evidence="2" key="1">
    <citation type="journal article" date="2015" name="Genome Biol. Evol.">
        <title>Organellar Genomes of White Spruce (Picea glauca): Assembly and Annotation.</title>
        <authorList>
            <person name="Jackman S.D."/>
            <person name="Warren R.L."/>
            <person name="Gibb E.A."/>
            <person name="Vandervalk B.P."/>
            <person name="Mohamadi H."/>
            <person name="Chu J."/>
            <person name="Raymond A."/>
            <person name="Pleasance S."/>
            <person name="Coope R."/>
            <person name="Wildung M.R."/>
            <person name="Ritland C.E."/>
            <person name="Bousquet J."/>
            <person name="Jones S.J."/>
            <person name="Bohlmann J."/>
            <person name="Birol I."/>
        </authorList>
    </citation>
    <scope>NUCLEOTIDE SEQUENCE [LARGE SCALE GENOMIC DNA]</scope>
    <source>
        <tissue evidence="2">Flushing bud</tissue>
    </source>
</reference>
<geneLocation type="mitochondrion" evidence="2"/>
<evidence type="ECO:0000256" key="1">
    <source>
        <dbReference type="SAM" id="Phobius"/>
    </source>
</evidence>
<keyword evidence="1" id="KW-0472">Membrane</keyword>